<proteinExistence type="predicted"/>
<reference evidence="2" key="1">
    <citation type="submission" date="2022-11" db="UniProtKB">
        <authorList>
            <consortium name="WormBaseParasite"/>
        </authorList>
    </citation>
    <scope>IDENTIFICATION</scope>
</reference>
<protein>
    <submittedName>
        <fullName evidence="2">Uncharacterized protein</fullName>
    </submittedName>
</protein>
<dbReference type="Proteomes" id="UP000887564">
    <property type="component" value="Unplaced"/>
</dbReference>
<accession>A0A914R5T6</accession>
<evidence type="ECO:0000313" key="1">
    <source>
        <dbReference type="Proteomes" id="UP000887564"/>
    </source>
</evidence>
<dbReference type="AlphaFoldDB" id="A0A914R5T6"/>
<name>A0A914R5T6_PAREQ</name>
<dbReference type="WBParaSite" id="PEQ_0000162801-mRNA-1">
    <property type="protein sequence ID" value="PEQ_0000162801-mRNA-1"/>
    <property type="gene ID" value="PEQ_0000162801"/>
</dbReference>
<sequence length="69" mass="7620">MFTEALEPGFKLNDDIINAQALIPMEIGGHTLNALGFLTWHLDFVPDGIEGGFLLADIFFRYSSKSGMD</sequence>
<evidence type="ECO:0000313" key="2">
    <source>
        <dbReference type="WBParaSite" id="PEQ_0000162801-mRNA-1"/>
    </source>
</evidence>
<keyword evidence="1" id="KW-1185">Reference proteome</keyword>
<organism evidence="1 2">
    <name type="scientific">Parascaris equorum</name>
    <name type="common">Equine roundworm</name>
    <dbReference type="NCBI Taxonomy" id="6256"/>
    <lineage>
        <taxon>Eukaryota</taxon>
        <taxon>Metazoa</taxon>
        <taxon>Ecdysozoa</taxon>
        <taxon>Nematoda</taxon>
        <taxon>Chromadorea</taxon>
        <taxon>Rhabditida</taxon>
        <taxon>Spirurina</taxon>
        <taxon>Ascaridomorpha</taxon>
        <taxon>Ascaridoidea</taxon>
        <taxon>Ascarididae</taxon>
        <taxon>Parascaris</taxon>
    </lineage>
</organism>